<dbReference type="OrthoDB" id="267521at2759"/>
<sequence length="723" mass="79679">MIRDRKQSCRRATLADIVAGRQCLHVPQVSTTGRRSQRASLSSTSLAMPPIYANTEGPPKNNIVGNGTYYSSSLEVGNSDQGTTGNTRGGKMRCMPVNGNGVRRGNIIQPLKKMVIHSTHDDAALKPLFEANANADSSSLHDQWEALVGQLLQTQKEAGDSATQFPEKFLPKSSNDGMKKGDGKVKRVKGTVSSLEHSEASTEQNSENQFHVKTNDCRLNLTRAHLETEFKERWITGSEAADNALLKLFIYCGALYREGRGLELSADDFRHMCVIRQKILPPKRILWYAISKISYWCSQNQCSNSHVMDGLFITPPQFLKLLQDELRGIKGVSRGHVNASDTTLPAVCMVLAALAPKILQELCGGKVVDYLRHPSTVQKTLTLLVVSGEVLSNSSGSCAEQDKTNGISGPFSPRAPNDAKRSQVCSVSFSTGTPLSCNGSCVVAEGASSGNEDLVDERKLVAVSQLEAARVTHGRRETPRYMRQRPLDEISVSVIARSKARRLIDELRRKAIPINRYECFARIEYVQKSIFNDAGLSDEDENDDAGSSDQAFEAVTRQLHNAIRYKTKPPDVGGPLLPGMYKMGGSGQPKPRRARQETFERLHQQRFGKFSGFGIFLRRRFARAPDINVSEACSPGEEDAHVSNQTIPIKVGTSPTVGSHDDRLTHQTDTPASSYETDVRGKMSRRKLRSQVMLADVFTTPFARYAMMPQRPFPSCVAGFTVK</sequence>
<comment type="caution">
    <text evidence="2">The sequence shown here is derived from an EMBL/GenBank/DDBJ whole genome shotgun (WGS) entry which is preliminary data.</text>
</comment>
<accession>A0A422NWH7</accession>
<feature type="compositionally biased region" description="Polar residues" evidence="1">
    <location>
        <begin position="191"/>
        <end position="208"/>
    </location>
</feature>
<dbReference type="EMBL" id="MKGL01000042">
    <property type="protein sequence ID" value="RNF09785.1"/>
    <property type="molecule type" value="Genomic_DNA"/>
</dbReference>
<dbReference type="GeneID" id="40325852"/>
<dbReference type="Proteomes" id="UP000283634">
    <property type="component" value="Unassembled WGS sequence"/>
</dbReference>
<organism evidence="2 3">
    <name type="scientific">Trypanosoma rangeli</name>
    <dbReference type="NCBI Taxonomy" id="5698"/>
    <lineage>
        <taxon>Eukaryota</taxon>
        <taxon>Discoba</taxon>
        <taxon>Euglenozoa</taxon>
        <taxon>Kinetoplastea</taxon>
        <taxon>Metakinetoplastina</taxon>
        <taxon>Trypanosomatida</taxon>
        <taxon>Trypanosomatidae</taxon>
        <taxon>Trypanosoma</taxon>
        <taxon>Herpetosoma</taxon>
    </lineage>
</organism>
<evidence type="ECO:0000256" key="1">
    <source>
        <dbReference type="SAM" id="MobiDB-lite"/>
    </source>
</evidence>
<dbReference type="OMA" id="GMYKMGG"/>
<feature type="region of interest" description="Disordered" evidence="1">
    <location>
        <begin position="652"/>
        <end position="675"/>
    </location>
</feature>
<evidence type="ECO:0000313" key="3">
    <source>
        <dbReference type="Proteomes" id="UP000283634"/>
    </source>
</evidence>
<feature type="region of interest" description="Disordered" evidence="1">
    <location>
        <begin position="74"/>
        <end position="98"/>
    </location>
</feature>
<dbReference type="RefSeq" id="XP_029241172.1">
    <property type="nucleotide sequence ID" value="XM_029378943.1"/>
</dbReference>
<gene>
    <name evidence="2" type="ORF">TraAM80_01919</name>
</gene>
<keyword evidence="3" id="KW-1185">Reference proteome</keyword>
<reference evidence="2 3" key="1">
    <citation type="journal article" date="2018" name="BMC Genomics">
        <title>Genomic comparison of Trypanosoma conorhini and Trypanosoma rangeli to Trypanosoma cruzi strains of high and low virulence.</title>
        <authorList>
            <person name="Bradwell K.R."/>
            <person name="Koparde V.N."/>
            <person name="Matveyev A.V."/>
            <person name="Serrano M.G."/>
            <person name="Alves J.M."/>
            <person name="Parikh H."/>
            <person name="Huang B."/>
            <person name="Lee V."/>
            <person name="Espinosa-Alvarez O."/>
            <person name="Ortiz P.A."/>
            <person name="Costa-Martins A.G."/>
            <person name="Teixeira M.M."/>
            <person name="Buck G.A."/>
        </authorList>
    </citation>
    <scope>NUCLEOTIDE SEQUENCE [LARGE SCALE GENOMIC DNA]</scope>
    <source>
        <strain evidence="2 3">AM80</strain>
    </source>
</reference>
<feature type="region of interest" description="Disordered" evidence="1">
    <location>
        <begin position="158"/>
        <end position="208"/>
    </location>
</feature>
<evidence type="ECO:0000313" key="2">
    <source>
        <dbReference type="EMBL" id="RNF09785.1"/>
    </source>
</evidence>
<name>A0A422NWH7_TRYRA</name>
<feature type="compositionally biased region" description="Polar residues" evidence="1">
    <location>
        <begin position="74"/>
        <end position="86"/>
    </location>
</feature>
<proteinExistence type="predicted"/>
<dbReference type="AlphaFoldDB" id="A0A422NWH7"/>
<protein>
    <submittedName>
        <fullName evidence="2">Uncharacterized protein</fullName>
    </submittedName>
</protein>